<feature type="active site" evidence="2">
    <location>
        <position position="30"/>
    </location>
</feature>
<dbReference type="PANTHER" id="PTHR10291">
    <property type="entry name" value="DEHYDRODOLICHYL DIPHOSPHATE SYNTHASE FAMILY MEMBER"/>
    <property type="match status" value="1"/>
</dbReference>
<feature type="binding site" evidence="2">
    <location>
        <position position="217"/>
    </location>
    <ligand>
        <name>Mg(2+)</name>
        <dbReference type="ChEBI" id="CHEBI:18420"/>
    </ligand>
</feature>
<reference evidence="3 4" key="1">
    <citation type="submission" date="2023-06" db="EMBL/GenBank/DDBJ databases">
        <title>Roseiconus lacunae JC819 isolated from Gulf of Mannar region, Tamil Nadu.</title>
        <authorList>
            <person name="Pk S."/>
            <person name="Ch S."/>
            <person name="Ch V.R."/>
        </authorList>
    </citation>
    <scope>NUCLEOTIDE SEQUENCE [LARGE SCALE GENOMIC DNA]</scope>
    <source>
        <strain evidence="3 4">JC819</strain>
    </source>
</reference>
<evidence type="ECO:0000256" key="1">
    <source>
        <dbReference type="ARBA" id="ARBA00022679"/>
    </source>
</evidence>
<dbReference type="HAMAP" id="MF_01139">
    <property type="entry name" value="ISPT"/>
    <property type="match status" value="1"/>
</dbReference>
<comment type="function">
    <text evidence="2">Catalyzes the condensation of isopentenyl diphosphate (IPP) with allylic pyrophosphates generating different type of terpenoids.</text>
</comment>
<comment type="caution">
    <text evidence="3">The sequence shown here is derived from an EMBL/GenBank/DDBJ whole genome shotgun (WGS) entry which is preliminary data.</text>
</comment>
<dbReference type="GO" id="GO:0016740">
    <property type="term" value="F:transferase activity"/>
    <property type="evidence" value="ECO:0007669"/>
    <property type="project" value="UniProtKB-KW"/>
</dbReference>
<feature type="binding site" evidence="2">
    <location>
        <position position="79"/>
    </location>
    <ligand>
        <name>substrate</name>
    </ligand>
</feature>
<name>A0ABT7PCV0_9BACT</name>
<keyword evidence="2" id="KW-0479">Metal-binding</keyword>
<keyword evidence="4" id="KW-1185">Reference proteome</keyword>
<feature type="binding site" evidence="2">
    <location>
        <position position="43"/>
    </location>
    <ligand>
        <name>substrate</name>
    </ligand>
</feature>
<dbReference type="EMBL" id="JASZZN010000002">
    <property type="protein sequence ID" value="MDM4014330.1"/>
    <property type="molecule type" value="Genomic_DNA"/>
</dbReference>
<feature type="binding site" evidence="2">
    <location>
        <position position="35"/>
    </location>
    <ligand>
        <name>substrate</name>
    </ligand>
</feature>
<dbReference type="SUPFAM" id="SSF64005">
    <property type="entry name" value="Undecaprenyl diphosphate synthase"/>
    <property type="match status" value="1"/>
</dbReference>
<dbReference type="EC" id="2.5.1.-" evidence="2"/>
<keyword evidence="2" id="KW-0460">Magnesium</keyword>
<gene>
    <name evidence="3" type="ORF">QTN89_02730</name>
</gene>
<organism evidence="3 4">
    <name type="scientific">Roseiconus lacunae</name>
    <dbReference type="NCBI Taxonomy" id="2605694"/>
    <lineage>
        <taxon>Bacteria</taxon>
        <taxon>Pseudomonadati</taxon>
        <taxon>Planctomycetota</taxon>
        <taxon>Planctomycetia</taxon>
        <taxon>Pirellulales</taxon>
        <taxon>Pirellulaceae</taxon>
        <taxon>Roseiconus</taxon>
    </lineage>
</organism>
<feature type="binding site" evidence="2">
    <location>
        <position position="47"/>
    </location>
    <ligand>
        <name>substrate</name>
    </ligand>
</feature>
<keyword evidence="1 2" id="KW-0808">Transferase</keyword>
<feature type="binding site" evidence="2">
    <location>
        <begin position="75"/>
        <end position="77"/>
    </location>
    <ligand>
        <name>substrate</name>
    </ligand>
</feature>
<dbReference type="InterPro" id="IPR001441">
    <property type="entry name" value="UPP_synth-like"/>
</dbReference>
<dbReference type="Gene3D" id="3.40.1180.10">
    <property type="entry name" value="Decaprenyl diphosphate synthase-like"/>
    <property type="match status" value="1"/>
</dbReference>
<evidence type="ECO:0000313" key="3">
    <source>
        <dbReference type="EMBL" id="MDM4014330.1"/>
    </source>
</evidence>
<comment type="subunit">
    <text evidence="2">Homodimer.</text>
</comment>
<comment type="cofactor">
    <cofactor evidence="2">
        <name>Mg(2+)</name>
        <dbReference type="ChEBI" id="CHEBI:18420"/>
    </cofactor>
    <text evidence="2">Binds 2 magnesium ions per subunit.</text>
</comment>
<proteinExistence type="inferred from homology"/>
<feature type="active site" description="Proton acceptor" evidence="2">
    <location>
        <position position="78"/>
    </location>
</feature>
<evidence type="ECO:0000313" key="4">
    <source>
        <dbReference type="Proteomes" id="UP001239462"/>
    </source>
</evidence>
<dbReference type="PROSITE" id="PS01066">
    <property type="entry name" value="UPP_SYNTHASE"/>
    <property type="match status" value="1"/>
</dbReference>
<feature type="binding site" evidence="2">
    <location>
        <position position="30"/>
    </location>
    <ligand>
        <name>Mg(2+)</name>
        <dbReference type="ChEBI" id="CHEBI:18420"/>
    </ligand>
</feature>
<protein>
    <recommendedName>
        <fullName evidence="2">Isoprenyl transferase</fullName>
        <ecNumber evidence="2">2.5.1.-</ecNumber>
    </recommendedName>
</protein>
<feature type="binding site" evidence="2">
    <location>
        <begin position="204"/>
        <end position="206"/>
    </location>
    <ligand>
        <name>substrate</name>
    </ligand>
</feature>
<feature type="binding site" evidence="2">
    <location>
        <position position="81"/>
    </location>
    <ligand>
        <name>substrate</name>
    </ligand>
</feature>
<dbReference type="Proteomes" id="UP001239462">
    <property type="component" value="Unassembled WGS sequence"/>
</dbReference>
<evidence type="ECO:0000256" key="2">
    <source>
        <dbReference type="HAMAP-Rule" id="MF_01139"/>
    </source>
</evidence>
<feature type="binding site" evidence="2">
    <location>
        <position position="198"/>
    </location>
    <ligand>
        <name>substrate</name>
    </ligand>
</feature>
<dbReference type="NCBIfam" id="NF011405">
    <property type="entry name" value="PRK14830.1"/>
    <property type="match status" value="1"/>
</dbReference>
<dbReference type="InterPro" id="IPR018520">
    <property type="entry name" value="UPP_synth-like_CS"/>
</dbReference>
<dbReference type="InterPro" id="IPR036424">
    <property type="entry name" value="UPP_synth-like_sf"/>
</dbReference>
<dbReference type="PANTHER" id="PTHR10291:SF0">
    <property type="entry name" value="DEHYDRODOLICHYL DIPHOSPHATE SYNTHASE 2"/>
    <property type="match status" value="1"/>
</dbReference>
<dbReference type="RefSeq" id="WP_289162109.1">
    <property type="nucleotide sequence ID" value="NZ_CP141221.1"/>
</dbReference>
<feature type="binding site" evidence="2">
    <location>
        <begin position="31"/>
        <end position="34"/>
    </location>
    <ligand>
        <name>substrate</name>
    </ligand>
</feature>
<sequence>MNAKESNPADSADSVPKLGPLPDHIAIIMDGNGRWAQSRGMPRIEGHRRGVDTVRMVSETCTELGIEALTLYCLSSENWKRPQQELDFLMELLERYLVEERPLIMEQQLRLQVIGRRDRLPDSVIKEMNETIRLSAGNPGTKLVLAIDYGGRDEITRAAKQLCDDVQAGRLGRDEIDEQAINDRLYTHNLPDVDLMIRTGGEMRVSNFLLWQLSYAELWVTETCWPEFPRSELERAIENFRSRDRRFGGLSVGQ</sequence>
<dbReference type="CDD" id="cd00475">
    <property type="entry name" value="Cis_IPPS"/>
    <property type="match status" value="1"/>
</dbReference>
<accession>A0ABT7PCV0</accession>
<dbReference type="Pfam" id="PF01255">
    <property type="entry name" value="Prenyltransf"/>
    <property type="match status" value="1"/>
</dbReference>
<comment type="similarity">
    <text evidence="2">Belongs to the UPP synthase family.</text>
</comment>
<dbReference type="NCBIfam" id="TIGR00055">
    <property type="entry name" value="uppS"/>
    <property type="match status" value="1"/>
</dbReference>